<reference evidence="1" key="1">
    <citation type="submission" date="2021-03" db="EMBL/GenBank/DDBJ databases">
        <title>Genomic Encyclopedia of Type Strains, Phase IV (KMG-IV): sequencing the most valuable type-strain genomes for metagenomic binning, comparative biology and taxonomic classification.</title>
        <authorList>
            <person name="Goeker M."/>
        </authorList>
    </citation>
    <scope>NUCLEOTIDE SEQUENCE</scope>
    <source>
        <strain evidence="1">DSM 107338</strain>
    </source>
</reference>
<keyword evidence="2" id="KW-1185">Reference proteome</keyword>
<name>A0A9X0YW31_9BACI</name>
<dbReference type="RefSeq" id="WP_149473960.1">
    <property type="nucleotide sequence ID" value="NZ_JAGGMB010000007.1"/>
</dbReference>
<evidence type="ECO:0000313" key="1">
    <source>
        <dbReference type="EMBL" id="MBP2078179.1"/>
    </source>
</evidence>
<comment type="caution">
    <text evidence="1">The sequence shown here is derived from an EMBL/GenBank/DDBJ whole genome shotgun (WGS) entry which is preliminary data.</text>
</comment>
<evidence type="ECO:0000313" key="2">
    <source>
        <dbReference type="Proteomes" id="UP001138793"/>
    </source>
</evidence>
<organism evidence="1 2">
    <name type="scientific">Oceanobacillus polygoni</name>
    <dbReference type="NCBI Taxonomy" id="1235259"/>
    <lineage>
        <taxon>Bacteria</taxon>
        <taxon>Bacillati</taxon>
        <taxon>Bacillota</taxon>
        <taxon>Bacilli</taxon>
        <taxon>Bacillales</taxon>
        <taxon>Bacillaceae</taxon>
        <taxon>Oceanobacillus</taxon>
    </lineage>
</organism>
<sequence>MYTLKKLALYTFIILLIVSIFQDITINNNMNIENNTEKKMDANEVYTIAHVKVLPGDTIFSIVESLNEDSISTFHSDVIIKDFKELNPTTDPYKLKPDTFYYFPLYQ</sequence>
<dbReference type="AlphaFoldDB" id="A0A9X0YW31"/>
<dbReference type="EMBL" id="JAGGMB010000007">
    <property type="protein sequence ID" value="MBP2078179.1"/>
    <property type="molecule type" value="Genomic_DNA"/>
</dbReference>
<protein>
    <recommendedName>
        <fullName evidence="3">LysM domain-containing protein</fullName>
    </recommendedName>
</protein>
<evidence type="ECO:0008006" key="3">
    <source>
        <dbReference type="Google" id="ProtNLM"/>
    </source>
</evidence>
<dbReference type="OrthoDB" id="2691912at2"/>
<gene>
    <name evidence="1" type="ORF">J2Z64_002436</name>
</gene>
<proteinExistence type="predicted"/>
<dbReference type="Proteomes" id="UP001138793">
    <property type="component" value="Unassembled WGS sequence"/>
</dbReference>
<accession>A0A9X0YW31</accession>